<feature type="transmembrane region" description="Helical" evidence="10">
    <location>
        <begin position="154"/>
        <end position="176"/>
    </location>
</feature>
<dbReference type="PANTHER" id="PTHR24231:SF2">
    <property type="entry name" value="P2Y PURINOCEPTOR 1"/>
    <property type="match status" value="1"/>
</dbReference>
<proteinExistence type="inferred from homology"/>
<dbReference type="Pfam" id="PF00001">
    <property type="entry name" value="7tm_1"/>
    <property type="match status" value="1"/>
</dbReference>
<sequence>MICKMLLLFNLFFFSTLQRVVSDFCHKADSFLGVIQSKVFPATFLFVVLVGLSLNLSVVWILFSRIKRWTRSTVFLCNLALADITWILCLPCLIYYHFNGLHWSFGNALCKVTRTLYHSCFYCSIYFVSCMSIDRYLAIVHPLKSLRMLRKSQALALCLTIWAITFISSVPVTFIAGTELCENNKTICSLYVFSKNTDVSLPLSLFSTVAGCLLPFASICYCYCSSLGQLRRIELQRLKKRDMLIKLMFSAWVIFALLYLPYHASRNSCIILRVIQPKLDKAIETADAVFFIEMAVCSLNTCINPLFCFLAGADFREQVCRIVHSIKPLKSWNGSRRVCPV</sequence>
<reference evidence="13" key="1">
    <citation type="journal article" date="2010" name="Science">
        <title>The genome of the Western clawed frog Xenopus tropicalis.</title>
        <authorList>
            <person name="Hellsten U."/>
            <person name="Harland R.M."/>
            <person name="Gilchrist M.J."/>
            <person name="Hendrix D."/>
            <person name="Jurka J."/>
            <person name="Kapitonov V."/>
            <person name="Ovcharenko I."/>
            <person name="Putnam N.H."/>
            <person name="Shu S."/>
            <person name="Taher L."/>
            <person name="Blitz I.L."/>
            <person name="Blumberg B."/>
            <person name="Dichmann D.S."/>
            <person name="Dubchak I."/>
            <person name="Amaya E."/>
            <person name="Detter J.C."/>
            <person name="Fletcher R."/>
            <person name="Gerhard D.S."/>
            <person name="Goodstein D."/>
            <person name="Graves T."/>
            <person name="Grigoriev I.V."/>
            <person name="Grimwood J."/>
            <person name="Kawashima T."/>
            <person name="Lindquist E."/>
            <person name="Lucas S.M."/>
            <person name="Mead P.E."/>
            <person name="Mitros T."/>
            <person name="Ogino H."/>
            <person name="Ohta Y."/>
            <person name="Poliakov A.V."/>
            <person name="Pollet N."/>
            <person name="Robert J."/>
            <person name="Salamov A."/>
            <person name="Sater A.K."/>
            <person name="Schmutz J."/>
            <person name="Terry A."/>
            <person name="Vize P.D."/>
            <person name="Warren W.C."/>
            <person name="Wells D."/>
            <person name="Wills A."/>
            <person name="Wilson R.K."/>
            <person name="Zimmerman L.B."/>
            <person name="Zorn A.M."/>
            <person name="Grainger R."/>
            <person name="Grammer T."/>
            <person name="Khokha M.K."/>
            <person name="Richardson P.M."/>
            <person name="Rokhsar D.S."/>
        </authorList>
    </citation>
    <scope>NUCLEOTIDE SEQUENCE [LARGE SCALE GENOMIC DNA]</scope>
    <source>
        <strain evidence="13">Nigerian</strain>
    </source>
</reference>
<keyword evidence="4 10" id="KW-1133">Transmembrane helix</keyword>
<comment type="similarity">
    <text evidence="9">Belongs to the G-protein coupled receptor 1 family.</text>
</comment>
<evidence type="ECO:0000256" key="5">
    <source>
        <dbReference type="ARBA" id="ARBA00023040"/>
    </source>
</evidence>
<evidence type="ECO:0000256" key="4">
    <source>
        <dbReference type="ARBA" id="ARBA00022989"/>
    </source>
</evidence>
<dbReference type="Bgee" id="ENSXETG00000040548">
    <property type="expression patterns" value="Expressed in testis"/>
</dbReference>
<protein>
    <recommendedName>
        <fullName evidence="12">G-protein coupled receptors family 1 profile domain-containing protein</fullName>
    </recommendedName>
</protein>
<dbReference type="SUPFAM" id="SSF81321">
    <property type="entry name" value="Family A G protein-coupled receptor-like"/>
    <property type="match status" value="1"/>
</dbReference>
<dbReference type="CDD" id="cd14982">
    <property type="entry name" value="7tmA_purinoceptor-like"/>
    <property type="match status" value="1"/>
</dbReference>
<feature type="transmembrane region" description="Helical" evidence="10">
    <location>
        <begin position="75"/>
        <end position="96"/>
    </location>
</feature>
<keyword evidence="8 9" id="KW-0807">Transducer</keyword>
<dbReference type="PRINTS" id="PR00237">
    <property type="entry name" value="GPCRRHODOPSN"/>
</dbReference>
<dbReference type="AlphaFoldDB" id="A0A6I8R2B9"/>
<evidence type="ECO:0000259" key="12">
    <source>
        <dbReference type="PROSITE" id="PS50262"/>
    </source>
</evidence>
<evidence type="ECO:0000313" key="13">
    <source>
        <dbReference type="Ensembl" id="ENSXETP00000079940"/>
    </source>
</evidence>
<feature type="chain" id="PRO_5030932883" description="G-protein coupled receptors family 1 profile domain-containing protein" evidence="11">
    <location>
        <begin position="23"/>
        <end position="341"/>
    </location>
</feature>
<evidence type="ECO:0000256" key="3">
    <source>
        <dbReference type="ARBA" id="ARBA00022692"/>
    </source>
</evidence>
<evidence type="ECO:0000256" key="8">
    <source>
        <dbReference type="ARBA" id="ARBA00023224"/>
    </source>
</evidence>
<evidence type="ECO:0000256" key="11">
    <source>
        <dbReference type="SAM" id="SignalP"/>
    </source>
</evidence>
<evidence type="ECO:0000256" key="6">
    <source>
        <dbReference type="ARBA" id="ARBA00023136"/>
    </source>
</evidence>
<evidence type="ECO:0000256" key="2">
    <source>
        <dbReference type="ARBA" id="ARBA00022475"/>
    </source>
</evidence>
<evidence type="ECO:0000256" key="7">
    <source>
        <dbReference type="ARBA" id="ARBA00023170"/>
    </source>
</evidence>
<dbReference type="InterPro" id="IPR017452">
    <property type="entry name" value="GPCR_Rhodpsn_7TM"/>
</dbReference>
<dbReference type="InterPro" id="IPR000276">
    <property type="entry name" value="GPCR_Rhodpsn"/>
</dbReference>
<feature type="signal peptide" evidence="11">
    <location>
        <begin position="1"/>
        <end position="22"/>
    </location>
</feature>
<dbReference type="PROSITE" id="PS00237">
    <property type="entry name" value="G_PROTEIN_RECEP_F1_1"/>
    <property type="match status" value="1"/>
</dbReference>
<keyword evidence="7 9" id="KW-0675">Receptor</keyword>
<dbReference type="GO" id="GO:0005886">
    <property type="term" value="C:plasma membrane"/>
    <property type="evidence" value="ECO:0007669"/>
    <property type="project" value="UniProtKB-SubCell"/>
</dbReference>
<feature type="transmembrane region" description="Helical" evidence="10">
    <location>
        <begin position="203"/>
        <end position="224"/>
    </location>
</feature>
<dbReference type="InParanoid" id="A0A6I8R2B9"/>
<dbReference type="GeneTree" id="ENSGT01150000287001"/>
<keyword evidence="11" id="KW-0732">Signal</keyword>
<dbReference type="PANTHER" id="PTHR24231">
    <property type="entry name" value="PURINOCEPTOR-RELATED G-PROTEIN COUPLED RECEPTOR"/>
    <property type="match status" value="1"/>
</dbReference>
<accession>A0A6I8R2B9</accession>
<evidence type="ECO:0000256" key="9">
    <source>
        <dbReference type="RuleBase" id="RU000688"/>
    </source>
</evidence>
<keyword evidence="2" id="KW-1003">Cell membrane</keyword>
<feature type="transmembrane region" description="Helical" evidence="10">
    <location>
        <begin position="116"/>
        <end position="133"/>
    </location>
</feature>
<dbReference type="PROSITE" id="PS50262">
    <property type="entry name" value="G_PROTEIN_RECEP_F1_2"/>
    <property type="match status" value="1"/>
</dbReference>
<keyword evidence="3 9" id="KW-0812">Transmembrane</keyword>
<dbReference type="Ensembl" id="ENSXETT00000098614">
    <property type="protein sequence ID" value="ENSXETP00000079940"/>
    <property type="gene ID" value="ENSXETG00000040548"/>
</dbReference>
<dbReference type="GO" id="GO:0004930">
    <property type="term" value="F:G protein-coupled receptor activity"/>
    <property type="evidence" value="ECO:0007669"/>
    <property type="project" value="UniProtKB-KW"/>
</dbReference>
<feature type="transmembrane region" description="Helical" evidence="10">
    <location>
        <begin position="38"/>
        <end position="63"/>
    </location>
</feature>
<feature type="domain" description="G-protein coupled receptors family 1 profile" evidence="12">
    <location>
        <begin position="54"/>
        <end position="308"/>
    </location>
</feature>
<name>A0A6I8R2B9_XENTR</name>
<feature type="transmembrane region" description="Helical" evidence="10">
    <location>
        <begin position="244"/>
        <end position="262"/>
    </location>
</feature>
<keyword evidence="6 10" id="KW-0472">Membrane</keyword>
<dbReference type="PRINTS" id="PR01157">
    <property type="entry name" value="P2YPURNOCPTR"/>
</dbReference>
<dbReference type="Gene3D" id="1.20.1070.10">
    <property type="entry name" value="Rhodopsin 7-helix transmembrane proteins"/>
    <property type="match status" value="1"/>
</dbReference>
<evidence type="ECO:0000256" key="10">
    <source>
        <dbReference type="SAM" id="Phobius"/>
    </source>
</evidence>
<keyword evidence="5 9" id="KW-0297">G-protein coupled receptor</keyword>
<reference evidence="13" key="2">
    <citation type="submission" date="2020-05" db="UniProtKB">
        <authorList>
            <consortium name="Ensembl"/>
        </authorList>
    </citation>
    <scope>IDENTIFICATION</scope>
</reference>
<evidence type="ECO:0000256" key="1">
    <source>
        <dbReference type="ARBA" id="ARBA00004651"/>
    </source>
</evidence>
<organism evidence="13">
    <name type="scientific">Xenopus tropicalis</name>
    <name type="common">Western clawed frog</name>
    <name type="synonym">Silurana tropicalis</name>
    <dbReference type="NCBI Taxonomy" id="8364"/>
    <lineage>
        <taxon>Eukaryota</taxon>
        <taxon>Metazoa</taxon>
        <taxon>Chordata</taxon>
        <taxon>Craniata</taxon>
        <taxon>Vertebrata</taxon>
        <taxon>Euteleostomi</taxon>
        <taxon>Amphibia</taxon>
        <taxon>Batrachia</taxon>
        <taxon>Anura</taxon>
        <taxon>Pipoidea</taxon>
        <taxon>Pipidae</taxon>
        <taxon>Xenopodinae</taxon>
        <taxon>Xenopus</taxon>
        <taxon>Silurana</taxon>
    </lineage>
</organism>
<comment type="subcellular location">
    <subcellularLocation>
        <location evidence="1">Cell membrane</location>
        <topology evidence="1">Multi-pass membrane protein</topology>
    </subcellularLocation>
</comment>